<dbReference type="EnsemblMetazoa" id="GAUT009961-RA">
    <property type="protein sequence ID" value="GAUT009961-PA"/>
    <property type="gene ID" value="GAUT009961"/>
</dbReference>
<dbReference type="Proteomes" id="UP000078200">
    <property type="component" value="Unassembled WGS sequence"/>
</dbReference>
<evidence type="ECO:0000313" key="2">
    <source>
        <dbReference type="Proteomes" id="UP000078200"/>
    </source>
</evidence>
<keyword evidence="2" id="KW-1185">Reference proteome</keyword>
<reference evidence="1" key="1">
    <citation type="submission" date="2020-05" db="UniProtKB">
        <authorList>
            <consortium name="EnsemblMetazoa"/>
        </authorList>
    </citation>
    <scope>IDENTIFICATION</scope>
    <source>
        <strain evidence="1">TTRI</strain>
    </source>
</reference>
<organism evidence="1 2">
    <name type="scientific">Glossina austeni</name>
    <name type="common">Savannah tsetse fly</name>
    <dbReference type="NCBI Taxonomy" id="7395"/>
    <lineage>
        <taxon>Eukaryota</taxon>
        <taxon>Metazoa</taxon>
        <taxon>Ecdysozoa</taxon>
        <taxon>Arthropoda</taxon>
        <taxon>Hexapoda</taxon>
        <taxon>Insecta</taxon>
        <taxon>Pterygota</taxon>
        <taxon>Neoptera</taxon>
        <taxon>Endopterygota</taxon>
        <taxon>Diptera</taxon>
        <taxon>Brachycera</taxon>
        <taxon>Muscomorpha</taxon>
        <taxon>Hippoboscoidea</taxon>
        <taxon>Glossinidae</taxon>
        <taxon>Glossina</taxon>
    </lineage>
</organism>
<sequence>MTHHPGECPITLTSLIEVISIFNKRVQLEIGVQVATLPLPGSQWYISDSSSLHEALEDRNPIFRWSKFILHLNWKALCINSSRHNVETCEAMPVRVNMDWDDIMPQVSSWLSFAWYKIVPLNVTTIGVGQGMSRRLMRSYIDSKPMSRSEF</sequence>
<dbReference type="AlphaFoldDB" id="A0A1A9UN07"/>
<proteinExistence type="predicted"/>
<name>A0A1A9UN07_GLOAU</name>
<evidence type="ECO:0000313" key="1">
    <source>
        <dbReference type="EnsemblMetazoa" id="GAUT009961-PA"/>
    </source>
</evidence>
<dbReference type="VEuPathDB" id="VectorBase:GAUT009961"/>
<accession>A0A1A9UN07</accession>
<protein>
    <submittedName>
        <fullName evidence="1">Uncharacterized protein</fullName>
    </submittedName>
</protein>